<name>W0SGT2_9PROT</name>
<dbReference type="SUPFAM" id="SSF102735">
    <property type="entry name" value="Trigger factor ribosome-binding domain"/>
    <property type="match status" value="1"/>
</dbReference>
<dbReference type="EC" id="5.2.1.8" evidence="3 11"/>
<dbReference type="InterPro" id="IPR005215">
    <property type="entry name" value="Trig_fac"/>
</dbReference>
<evidence type="ECO:0000256" key="2">
    <source>
        <dbReference type="ARBA" id="ARBA00005464"/>
    </source>
</evidence>
<evidence type="ECO:0000259" key="12">
    <source>
        <dbReference type="Pfam" id="PF00254"/>
    </source>
</evidence>
<comment type="subcellular location">
    <subcellularLocation>
        <location evidence="11">Cytoplasm</location>
    </subcellularLocation>
    <text evidence="11">About half TF is bound to the ribosome near the polypeptide exit tunnel while the other half is free in the cytoplasm.</text>
</comment>
<evidence type="ECO:0000256" key="3">
    <source>
        <dbReference type="ARBA" id="ARBA00013194"/>
    </source>
</evidence>
<dbReference type="SUPFAM" id="SSF109998">
    <property type="entry name" value="Triger factor/SurA peptide-binding domain-like"/>
    <property type="match status" value="1"/>
</dbReference>
<dbReference type="InterPro" id="IPR027304">
    <property type="entry name" value="Trigger_fact/SurA_dom_sf"/>
</dbReference>
<dbReference type="Gene3D" id="3.30.70.1050">
    <property type="entry name" value="Trigger factor ribosome-binding domain"/>
    <property type="match status" value="1"/>
</dbReference>
<dbReference type="PANTHER" id="PTHR30560">
    <property type="entry name" value="TRIGGER FACTOR CHAPERONE AND PEPTIDYL-PROLYL CIS/TRANS ISOMERASE"/>
    <property type="match status" value="1"/>
</dbReference>
<evidence type="ECO:0000256" key="5">
    <source>
        <dbReference type="ARBA" id="ARBA00022618"/>
    </source>
</evidence>
<keyword evidence="5 11" id="KW-0132">Cell division</keyword>
<dbReference type="GO" id="GO:0051301">
    <property type="term" value="P:cell division"/>
    <property type="evidence" value="ECO:0007669"/>
    <property type="project" value="UniProtKB-KW"/>
</dbReference>
<dbReference type="Pfam" id="PF05698">
    <property type="entry name" value="Trigger_C"/>
    <property type="match status" value="1"/>
</dbReference>
<dbReference type="GO" id="GO:0051083">
    <property type="term" value="P:'de novo' cotranslational protein folding"/>
    <property type="evidence" value="ECO:0007669"/>
    <property type="project" value="TreeGrafter"/>
</dbReference>
<dbReference type="InterPro" id="IPR046357">
    <property type="entry name" value="PPIase_dom_sf"/>
</dbReference>
<evidence type="ECO:0000256" key="1">
    <source>
        <dbReference type="ARBA" id="ARBA00000971"/>
    </source>
</evidence>
<dbReference type="InterPro" id="IPR008880">
    <property type="entry name" value="Trigger_fac_C"/>
</dbReference>
<dbReference type="InterPro" id="IPR037041">
    <property type="entry name" value="Trigger_fac_C_sf"/>
</dbReference>
<evidence type="ECO:0000313" key="15">
    <source>
        <dbReference type="EMBL" id="BAO30241.1"/>
    </source>
</evidence>
<evidence type="ECO:0000256" key="11">
    <source>
        <dbReference type="HAMAP-Rule" id="MF_00303"/>
    </source>
</evidence>
<evidence type="ECO:0000256" key="7">
    <source>
        <dbReference type="ARBA" id="ARBA00023186"/>
    </source>
</evidence>
<evidence type="ECO:0000256" key="8">
    <source>
        <dbReference type="ARBA" id="ARBA00023235"/>
    </source>
</evidence>
<dbReference type="AlphaFoldDB" id="W0SGT2"/>
<keyword evidence="16" id="KW-1185">Reference proteome</keyword>
<dbReference type="Pfam" id="PF00254">
    <property type="entry name" value="FKBP_C"/>
    <property type="match status" value="1"/>
</dbReference>
<dbReference type="HAMAP" id="MF_00303">
    <property type="entry name" value="Trigger_factor_Tig"/>
    <property type="match status" value="1"/>
</dbReference>
<dbReference type="KEGG" id="shd:SUTH_02457"/>
<keyword evidence="11" id="KW-0963">Cytoplasm</keyword>
<dbReference type="STRING" id="1223802.SUTH_02457"/>
<sequence length="440" mass="48659">MTDKATTDVAIDTSSALERRIEMTVALAEIDKDVEQRLKRMSRTVKAAGFRPGKVPMKLVAQQYGSQARSEAIGAAVEKAYGEKVREQNLRVAGYPRIEPKADASPGLLGFTAIFEVYPEVTLADISGQAIEKPTLTVTDAELDKTLDVLRKQRTTYVETDRASAKEDRLVIDFVGRKNGEEFPGGKASDYSVMVGGGMMLPDFEAQLEGVKAGDKKTFDVAFPADYQAPELAGNTVQFEMTVKKVEAARLPEIDAEFAKQLGVADGDTARMRVEVRSNLEREVKKRLLAKVKEQVMEALLKVNPIEVPKALVAMEAEQMAETAKRDMESRGMGMKNIPVEASWFTEQATRRVKLGLLLAELVKEKDLHVKPEQVRAIVDEFAETFEDPKEVVRWYYSQPQRLAEAEALALENNVVDWVLANAKVSETPIAFDALMGNAA</sequence>
<dbReference type="OrthoDB" id="9767721at2"/>
<dbReference type="GO" id="GO:0044183">
    <property type="term" value="F:protein folding chaperone"/>
    <property type="evidence" value="ECO:0007669"/>
    <property type="project" value="TreeGrafter"/>
</dbReference>
<dbReference type="GO" id="GO:0043022">
    <property type="term" value="F:ribosome binding"/>
    <property type="evidence" value="ECO:0007669"/>
    <property type="project" value="TreeGrafter"/>
</dbReference>
<evidence type="ECO:0000313" key="16">
    <source>
        <dbReference type="Proteomes" id="UP000031637"/>
    </source>
</evidence>
<dbReference type="NCBIfam" id="TIGR00115">
    <property type="entry name" value="tig"/>
    <property type="match status" value="1"/>
</dbReference>
<dbReference type="HOGENOM" id="CLU_033058_2_0_4"/>
<feature type="domain" description="Trigger factor ribosome-binding bacterial" evidence="13">
    <location>
        <begin position="9"/>
        <end position="149"/>
    </location>
</feature>
<feature type="domain" description="Trigger factor C-terminal" evidence="14">
    <location>
        <begin position="272"/>
        <end position="420"/>
    </location>
</feature>
<evidence type="ECO:0000256" key="6">
    <source>
        <dbReference type="ARBA" id="ARBA00023110"/>
    </source>
</evidence>
<evidence type="ECO:0000259" key="13">
    <source>
        <dbReference type="Pfam" id="PF05697"/>
    </source>
</evidence>
<dbReference type="SUPFAM" id="SSF54534">
    <property type="entry name" value="FKBP-like"/>
    <property type="match status" value="1"/>
</dbReference>
<dbReference type="InterPro" id="IPR008881">
    <property type="entry name" value="Trigger_fac_ribosome-bd_bac"/>
</dbReference>
<evidence type="ECO:0000259" key="14">
    <source>
        <dbReference type="Pfam" id="PF05698"/>
    </source>
</evidence>
<feature type="domain" description="PPIase FKBP-type" evidence="12">
    <location>
        <begin position="162"/>
        <end position="243"/>
    </location>
</feature>
<dbReference type="Proteomes" id="UP000031637">
    <property type="component" value="Chromosome"/>
</dbReference>
<reference evidence="15 16" key="1">
    <citation type="journal article" date="2014" name="Syst. Appl. Microbiol.">
        <title>Complete genomes of freshwater sulfur oxidizers Sulfuricella denitrificans skB26 and Sulfuritalea hydrogenivorans sk43H: genetic insights into the sulfur oxidation pathway of betaproteobacteria.</title>
        <authorList>
            <person name="Watanabe T."/>
            <person name="Kojima H."/>
            <person name="Fukui M."/>
        </authorList>
    </citation>
    <scope>NUCLEOTIDE SEQUENCE [LARGE SCALE GENOMIC DNA]</scope>
    <source>
        <strain evidence="15">DSM22779</strain>
    </source>
</reference>
<keyword evidence="8 11" id="KW-0413">Isomerase</keyword>
<dbReference type="GO" id="GO:0005737">
    <property type="term" value="C:cytoplasm"/>
    <property type="evidence" value="ECO:0007669"/>
    <property type="project" value="UniProtKB-SubCell"/>
</dbReference>
<dbReference type="EMBL" id="AP012547">
    <property type="protein sequence ID" value="BAO30241.1"/>
    <property type="molecule type" value="Genomic_DNA"/>
</dbReference>
<keyword evidence="6 11" id="KW-0697">Rotamase</keyword>
<keyword evidence="7 11" id="KW-0143">Chaperone</keyword>
<dbReference type="InterPro" id="IPR001179">
    <property type="entry name" value="PPIase_FKBP_dom"/>
</dbReference>
<dbReference type="Gene3D" id="1.10.3120.10">
    <property type="entry name" value="Trigger factor, C-terminal domain"/>
    <property type="match status" value="1"/>
</dbReference>
<dbReference type="FunFam" id="3.10.50.40:FF:000001">
    <property type="entry name" value="Trigger factor"/>
    <property type="match status" value="1"/>
</dbReference>
<dbReference type="GO" id="GO:0015031">
    <property type="term" value="P:protein transport"/>
    <property type="evidence" value="ECO:0007669"/>
    <property type="project" value="UniProtKB-UniRule"/>
</dbReference>
<dbReference type="PIRSF" id="PIRSF003095">
    <property type="entry name" value="Trigger_factor"/>
    <property type="match status" value="1"/>
</dbReference>
<comment type="domain">
    <text evidence="11">Consists of 3 domains; the N-terminus binds the ribosome, the middle domain has PPIase activity, while the C-terminus has intrinsic chaperone activity on its own.</text>
</comment>
<gene>
    <name evidence="11" type="primary">tig</name>
    <name evidence="15" type="ORF">SUTH_02457</name>
</gene>
<dbReference type="InterPro" id="IPR036611">
    <property type="entry name" value="Trigger_fac_ribosome-bd_sf"/>
</dbReference>
<comment type="catalytic activity">
    <reaction evidence="1 11">
        <text>[protein]-peptidylproline (omega=180) = [protein]-peptidylproline (omega=0)</text>
        <dbReference type="Rhea" id="RHEA:16237"/>
        <dbReference type="Rhea" id="RHEA-COMP:10747"/>
        <dbReference type="Rhea" id="RHEA-COMP:10748"/>
        <dbReference type="ChEBI" id="CHEBI:83833"/>
        <dbReference type="ChEBI" id="CHEBI:83834"/>
        <dbReference type="EC" id="5.2.1.8"/>
    </reaction>
</comment>
<evidence type="ECO:0000256" key="10">
    <source>
        <dbReference type="ARBA" id="ARBA00029986"/>
    </source>
</evidence>
<dbReference type="GO" id="GO:0043335">
    <property type="term" value="P:protein unfolding"/>
    <property type="evidence" value="ECO:0007669"/>
    <property type="project" value="TreeGrafter"/>
</dbReference>
<dbReference type="GO" id="GO:0003755">
    <property type="term" value="F:peptidyl-prolyl cis-trans isomerase activity"/>
    <property type="evidence" value="ECO:0007669"/>
    <property type="project" value="UniProtKB-UniRule"/>
</dbReference>
<accession>W0SGT2</accession>
<dbReference type="Pfam" id="PF05697">
    <property type="entry name" value="Trigger_N"/>
    <property type="match status" value="1"/>
</dbReference>
<comment type="similarity">
    <text evidence="2 11">Belongs to the FKBP-type PPIase family. Tig subfamily.</text>
</comment>
<comment type="function">
    <text evidence="11">Involved in protein export. Acts as a chaperone by maintaining the newly synthesized protein in an open conformation. Functions as a peptidyl-prolyl cis-trans isomerase.</text>
</comment>
<organism evidence="15 16">
    <name type="scientific">Sulfuritalea hydrogenivorans sk43H</name>
    <dbReference type="NCBI Taxonomy" id="1223802"/>
    <lineage>
        <taxon>Bacteria</taxon>
        <taxon>Pseudomonadati</taxon>
        <taxon>Pseudomonadota</taxon>
        <taxon>Betaproteobacteria</taxon>
        <taxon>Nitrosomonadales</taxon>
        <taxon>Sterolibacteriaceae</taxon>
        <taxon>Sulfuritalea</taxon>
    </lineage>
</organism>
<protein>
    <recommendedName>
        <fullName evidence="4 11">Trigger factor</fullName>
        <shortName evidence="11">TF</shortName>
        <ecNumber evidence="3 11">5.2.1.8</ecNumber>
    </recommendedName>
    <alternativeName>
        <fullName evidence="10 11">PPIase</fullName>
    </alternativeName>
</protein>
<evidence type="ECO:0000256" key="9">
    <source>
        <dbReference type="ARBA" id="ARBA00023306"/>
    </source>
</evidence>
<dbReference type="PANTHER" id="PTHR30560:SF3">
    <property type="entry name" value="TRIGGER FACTOR-LIKE PROTEIN TIG, CHLOROPLASTIC"/>
    <property type="match status" value="1"/>
</dbReference>
<dbReference type="RefSeq" id="WP_052473595.1">
    <property type="nucleotide sequence ID" value="NZ_AP012547.1"/>
</dbReference>
<keyword evidence="9 11" id="KW-0131">Cell cycle</keyword>
<proteinExistence type="inferred from homology"/>
<dbReference type="Gene3D" id="3.10.50.40">
    <property type="match status" value="1"/>
</dbReference>
<evidence type="ECO:0000256" key="4">
    <source>
        <dbReference type="ARBA" id="ARBA00016902"/>
    </source>
</evidence>